<accession>A0ABY7DRW2</accession>
<gene>
    <name evidence="1" type="ORF">MAR_024810</name>
</gene>
<dbReference type="Proteomes" id="UP001164746">
    <property type="component" value="Chromosome 3"/>
</dbReference>
<protein>
    <submittedName>
        <fullName evidence="1">Uncharacterized protein</fullName>
    </submittedName>
</protein>
<evidence type="ECO:0000313" key="1">
    <source>
        <dbReference type="EMBL" id="WAR00438.1"/>
    </source>
</evidence>
<sequence>MPSMPSLTHGHP</sequence>
<keyword evidence="2" id="KW-1185">Reference proteome</keyword>
<proteinExistence type="predicted"/>
<evidence type="ECO:0000313" key="2">
    <source>
        <dbReference type="Proteomes" id="UP001164746"/>
    </source>
</evidence>
<organism evidence="1 2">
    <name type="scientific">Mya arenaria</name>
    <name type="common">Soft-shell clam</name>
    <dbReference type="NCBI Taxonomy" id="6604"/>
    <lineage>
        <taxon>Eukaryota</taxon>
        <taxon>Metazoa</taxon>
        <taxon>Spiralia</taxon>
        <taxon>Lophotrochozoa</taxon>
        <taxon>Mollusca</taxon>
        <taxon>Bivalvia</taxon>
        <taxon>Autobranchia</taxon>
        <taxon>Heteroconchia</taxon>
        <taxon>Euheterodonta</taxon>
        <taxon>Imparidentia</taxon>
        <taxon>Neoheterodontei</taxon>
        <taxon>Myida</taxon>
        <taxon>Myoidea</taxon>
        <taxon>Myidae</taxon>
        <taxon>Mya</taxon>
    </lineage>
</organism>
<dbReference type="EMBL" id="CP111014">
    <property type="protein sequence ID" value="WAR00438.1"/>
    <property type="molecule type" value="Genomic_DNA"/>
</dbReference>
<name>A0ABY7DRW2_MYAAR</name>
<reference evidence="1" key="1">
    <citation type="submission" date="2022-11" db="EMBL/GenBank/DDBJ databases">
        <title>Centuries of genome instability and evolution in soft-shell clam transmissible cancer (bioRxiv).</title>
        <authorList>
            <person name="Hart S.F.M."/>
            <person name="Yonemitsu M.A."/>
            <person name="Giersch R.M."/>
            <person name="Beal B.F."/>
            <person name="Arriagada G."/>
            <person name="Davis B.W."/>
            <person name="Ostrander E.A."/>
            <person name="Goff S.P."/>
            <person name="Metzger M.J."/>
        </authorList>
    </citation>
    <scope>NUCLEOTIDE SEQUENCE</scope>
    <source>
        <strain evidence="1">MELC-2E11</strain>
        <tissue evidence="1">Siphon/mantle</tissue>
    </source>
</reference>